<organism evidence="2 3">
    <name type="scientific">Pipistrellus nathusii</name>
    <name type="common">Nathusius' pipistrelle</name>
    <dbReference type="NCBI Taxonomy" id="59473"/>
    <lineage>
        <taxon>Eukaryota</taxon>
        <taxon>Metazoa</taxon>
        <taxon>Chordata</taxon>
        <taxon>Craniata</taxon>
        <taxon>Vertebrata</taxon>
        <taxon>Euteleostomi</taxon>
        <taxon>Mammalia</taxon>
        <taxon>Eutheria</taxon>
        <taxon>Laurasiatheria</taxon>
        <taxon>Chiroptera</taxon>
        <taxon>Yangochiroptera</taxon>
        <taxon>Vespertilionidae</taxon>
        <taxon>Pipistrellus</taxon>
    </lineage>
</organism>
<keyword evidence="3" id="KW-1185">Reference proteome</keyword>
<accession>A0ABP0ABD9</accession>
<dbReference type="Proteomes" id="UP001314169">
    <property type="component" value="Chromosome 7"/>
</dbReference>
<protein>
    <submittedName>
        <fullName evidence="2">Uncharacterized protein</fullName>
    </submittedName>
</protein>
<dbReference type="EMBL" id="OY882864">
    <property type="protein sequence ID" value="CAK6447831.1"/>
    <property type="molecule type" value="Genomic_DNA"/>
</dbReference>
<evidence type="ECO:0000313" key="3">
    <source>
        <dbReference type="Proteomes" id="UP001314169"/>
    </source>
</evidence>
<name>A0ABP0ABD9_PIPNA</name>
<feature type="region of interest" description="Disordered" evidence="1">
    <location>
        <begin position="98"/>
        <end position="119"/>
    </location>
</feature>
<feature type="compositionally biased region" description="Gly residues" evidence="1">
    <location>
        <begin position="98"/>
        <end position="108"/>
    </location>
</feature>
<sequence length="137" mass="14931">MDSMQGRWRNAMEMPGSQLHRDKSMSYRTLQTSVSSCTKTGEFYLFCQCWPGLVMKFQTVHRILSPSSSSTRVSSTPGPTLGLAAGFYQEELLALTGAQGGLQDPGGQHGHELQSPSNECLSFSSSRVLIEEQGIAP</sequence>
<proteinExistence type="predicted"/>
<reference evidence="2" key="1">
    <citation type="submission" date="2023-12" db="EMBL/GenBank/DDBJ databases">
        <authorList>
            <person name="Brown T."/>
        </authorList>
    </citation>
    <scope>NUCLEOTIDE SEQUENCE</scope>
</reference>
<gene>
    <name evidence="2" type="ORF">MPIPNATIZW_LOCUS16137</name>
</gene>
<evidence type="ECO:0000256" key="1">
    <source>
        <dbReference type="SAM" id="MobiDB-lite"/>
    </source>
</evidence>
<evidence type="ECO:0000313" key="2">
    <source>
        <dbReference type="EMBL" id="CAK6447831.1"/>
    </source>
</evidence>